<dbReference type="Gene3D" id="1.10.10.60">
    <property type="entry name" value="Homeodomain-like"/>
    <property type="match status" value="1"/>
</dbReference>
<feature type="domain" description="Myb-like" evidence="2">
    <location>
        <begin position="161"/>
        <end position="227"/>
    </location>
</feature>
<sequence>MGRQGAPERRELWCLVNHFHAFGVVVFYCCDVRRKSHSWKPYVAATDMWDESQAYQGAFWLWNTHNRTRNNRRLTLADFIDHPDCGDCFKTSYPPNTYMDLLNSQQDSQPNQYTTPLPSQPVDYIPTFSSQPVQISTPSVTEDCIDLSVDENEEEAGRGSRTRWSTEEDITLISAWLNTSKDPVVSNLQKFGSFWKRIAEYFQASEKASSTHTRGSSQCKARWSKINHQVNKFVGCYTQASARRKSGESEDDVMSMACQLYKNDMGKPFVLGHYWRALKHDQKWISEDSNKKAKLDSDGAYVSTSTNDGAEQRPPGVKASKKKGKQPVVSNDGEDVSTRKLDKIIAMKDKEQEAKDRQGKMRLLESLLNKPDLTQAQVTLRDKLTDQLLSNT</sequence>
<dbReference type="Proteomes" id="UP000694864">
    <property type="component" value="Chromosome 7"/>
</dbReference>
<protein>
    <submittedName>
        <fullName evidence="4">Glutathione S-transferase T3-like</fullName>
    </submittedName>
</protein>
<dbReference type="RefSeq" id="XP_010418556.1">
    <property type="nucleotide sequence ID" value="XM_010420254.1"/>
</dbReference>
<feature type="region of interest" description="Disordered" evidence="1">
    <location>
        <begin position="295"/>
        <end position="336"/>
    </location>
</feature>
<proteinExistence type="predicted"/>
<dbReference type="PANTHER" id="PTHR45023:SF4">
    <property type="entry name" value="GLYCINE-RICH PROTEIN-RELATED"/>
    <property type="match status" value="1"/>
</dbReference>
<dbReference type="GeneID" id="104704121"/>
<reference evidence="3" key="1">
    <citation type="journal article" date="2014" name="Nat. Commun.">
        <title>The emerging biofuel crop Camelina sativa retains a highly undifferentiated hexaploid genome structure.</title>
        <authorList>
            <person name="Kagale S."/>
            <person name="Koh C."/>
            <person name="Nixon J."/>
            <person name="Bollina V."/>
            <person name="Clarke W.E."/>
            <person name="Tuteja R."/>
            <person name="Spillane C."/>
            <person name="Robinson S.J."/>
            <person name="Links M.G."/>
            <person name="Clarke C."/>
            <person name="Higgins E.E."/>
            <person name="Huebert T."/>
            <person name="Sharpe A.G."/>
            <person name="Parkin I.A."/>
        </authorList>
    </citation>
    <scope>NUCLEOTIDE SEQUENCE [LARGE SCALE GENOMIC DNA]</scope>
    <source>
        <strain evidence="3">cv. DH55</strain>
    </source>
</reference>
<gene>
    <name evidence="4" type="primary">LOC104704121</name>
</gene>
<dbReference type="InterPro" id="IPR001005">
    <property type="entry name" value="SANT/Myb"/>
</dbReference>
<evidence type="ECO:0000256" key="1">
    <source>
        <dbReference type="SAM" id="MobiDB-lite"/>
    </source>
</evidence>
<dbReference type="PANTHER" id="PTHR45023">
    <property type="match status" value="1"/>
</dbReference>
<keyword evidence="3" id="KW-1185">Reference proteome</keyword>
<evidence type="ECO:0000313" key="3">
    <source>
        <dbReference type="Proteomes" id="UP000694864"/>
    </source>
</evidence>
<evidence type="ECO:0000313" key="4">
    <source>
        <dbReference type="RefSeq" id="XP_010418556.1"/>
    </source>
</evidence>
<name>A0ABM0SZV8_CAMSA</name>
<organism evidence="3 4">
    <name type="scientific">Camelina sativa</name>
    <name type="common">False flax</name>
    <name type="synonym">Myagrum sativum</name>
    <dbReference type="NCBI Taxonomy" id="90675"/>
    <lineage>
        <taxon>Eukaryota</taxon>
        <taxon>Viridiplantae</taxon>
        <taxon>Streptophyta</taxon>
        <taxon>Embryophyta</taxon>
        <taxon>Tracheophyta</taxon>
        <taxon>Spermatophyta</taxon>
        <taxon>Magnoliopsida</taxon>
        <taxon>eudicotyledons</taxon>
        <taxon>Gunneridae</taxon>
        <taxon>Pentapetalae</taxon>
        <taxon>rosids</taxon>
        <taxon>malvids</taxon>
        <taxon>Brassicales</taxon>
        <taxon>Brassicaceae</taxon>
        <taxon>Camelineae</taxon>
        <taxon>Camelina</taxon>
    </lineage>
</organism>
<accession>A0ABM0SZV8</accession>
<dbReference type="PROSITE" id="PS50090">
    <property type="entry name" value="MYB_LIKE"/>
    <property type="match status" value="1"/>
</dbReference>
<reference evidence="4" key="2">
    <citation type="submission" date="2025-08" db="UniProtKB">
        <authorList>
            <consortium name="RefSeq"/>
        </authorList>
    </citation>
    <scope>IDENTIFICATION</scope>
    <source>
        <tissue evidence="4">Leaf</tissue>
    </source>
</reference>
<dbReference type="CDD" id="cd00167">
    <property type="entry name" value="SANT"/>
    <property type="match status" value="1"/>
</dbReference>
<evidence type="ECO:0000259" key="2">
    <source>
        <dbReference type="PROSITE" id="PS50090"/>
    </source>
</evidence>